<keyword evidence="2" id="KW-1185">Reference proteome</keyword>
<dbReference type="Proteomes" id="UP000054805">
    <property type="component" value="Unassembled WGS sequence"/>
</dbReference>
<name>A0A0V1HNH3_TRIPS</name>
<evidence type="ECO:0008006" key="3">
    <source>
        <dbReference type="Google" id="ProtNLM"/>
    </source>
</evidence>
<evidence type="ECO:0000313" key="1">
    <source>
        <dbReference type="EMBL" id="KRZ12187.1"/>
    </source>
</evidence>
<comment type="caution">
    <text evidence="1">The sequence shown here is derived from an EMBL/GenBank/DDBJ whole genome shotgun (WGS) entry which is preliminary data.</text>
</comment>
<reference evidence="1 2" key="1">
    <citation type="submission" date="2015-01" db="EMBL/GenBank/DDBJ databases">
        <title>Evolution of Trichinella species and genotypes.</title>
        <authorList>
            <person name="Korhonen P.K."/>
            <person name="Edoardo P."/>
            <person name="Giuseppe L.R."/>
            <person name="Gasser R.B."/>
        </authorList>
    </citation>
    <scope>NUCLEOTIDE SEQUENCE [LARGE SCALE GENOMIC DNA]</scope>
    <source>
        <strain evidence="1">ISS588</strain>
    </source>
</reference>
<sequence>MFLVQERQHQNCFPSYHALTQGEPSSACERLTNSQGHNSCKIKYPLQLDHNSVTKGVACIMSTVGKGVGVVRQPQTVICNFETALISTVQARFKSVHIQGCYFYFCQTVLRKVAKLGMQIRYLH</sequence>
<dbReference type="EMBL" id="JYDS01000344">
    <property type="protein sequence ID" value="KRZ12187.1"/>
    <property type="molecule type" value="Genomic_DNA"/>
</dbReference>
<protein>
    <recommendedName>
        <fullName evidence="3">MULE transposase domain-containing protein</fullName>
    </recommendedName>
</protein>
<evidence type="ECO:0000313" key="2">
    <source>
        <dbReference type="Proteomes" id="UP000054805"/>
    </source>
</evidence>
<dbReference type="AlphaFoldDB" id="A0A0V1HNH3"/>
<proteinExistence type="predicted"/>
<gene>
    <name evidence="1" type="ORF">T4B_10026</name>
</gene>
<organism evidence="1 2">
    <name type="scientific">Trichinella pseudospiralis</name>
    <name type="common">Parasitic roundworm</name>
    <dbReference type="NCBI Taxonomy" id="6337"/>
    <lineage>
        <taxon>Eukaryota</taxon>
        <taxon>Metazoa</taxon>
        <taxon>Ecdysozoa</taxon>
        <taxon>Nematoda</taxon>
        <taxon>Enoplea</taxon>
        <taxon>Dorylaimia</taxon>
        <taxon>Trichinellida</taxon>
        <taxon>Trichinellidae</taxon>
        <taxon>Trichinella</taxon>
    </lineage>
</organism>
<accession>A0A0V1HNH3</accession>